<evidence type="ECO:0000313" key="4">
    <source>
        <dbReference type="Proteomes" id="UP001241092"/>
    </source>
</evidence>
<reference evidence="3" key="1">
    <citation type="submission" date="2023-03" db="EMBL/GenBank/DDBJ databases">
        <title>Draft genome sequence of a Mycolicibacterium mageritense strain H4_3_1 isolated from a hybrid biological-inorganic system reactor.</title>
        <authorList>
            <person name="Feng X."/>
            <person name="Kazama D."/>
            <person name="Sato K."/>
            <person name="Kobayashi H."/>
        </authorList>
    </citation>
    <scope>NUCLEOTIDE SEQUENCE</scope>
    <source>
        <strain evidence="3">H4_3_1</strain>
    </source>
</reference>
<sequence length="170" mass="18246">MTTTTRRVLWWSMTALLTIALMAAIAFAGYQAVKFLRPAPPPAADSAAARQAISDVTKDHVTKLLSYTPEHIDEQLAEAADLTTGEFHDSYTKLTREKVIPAAKARQITAVTTVPGVAVQALTDTTATTIAFVDQTTTAGGESPTTANSAVRVGWQKVDGEWLISEFQPL</sequence>
<dbReference type="RefSeq" id="WP_276821381.1">
    <property type="nucleotide sequence ID" value="NZ_AP027452.1"/>
</dbReference>
<dbReference type="SUPFAM" id="SSF54427">
    <property type="entry name" value="NTF2-like"/>
    <property type="match status" value="1"/>
</dbReference>
<name>A0AAI8XP96_MYCME</name>
<evidence type="ECO:0000313" key="3">
    <source>
        <dbReference type="EMBL" id="BDY29740.1"/>
    </source>
</evidence>
<keyword evidence="2" id="KW-0472">Membrane</keyword>
<dbReference type="PANTHER" id="PTHR37042:SF4">
    <property type="entry name" value="OUTER MEMBRANE PROTEIN RV1973"/>
    <property type="match status" value="1"/>
</dbReference>
<organism evidence="3 4">
    <name type="scientific">Mycolicibacterium mageritense</name>
    <name type="common">Mycobacterium mageritense</name>
    <dbReference type="NCBI Taxonomy" id="53462"/>
    <lineage>
        <taxon>Bacteria</taxon>
        <taxon>Bacillati</taxon>
        <taxon>Actinomycetota</taxon>
        <taxon>Actinomycetes</taxon>
        <taxon>Mycobacteriales</taxon>
        <taxon>Mycobacteriaceae</taxon>
        <taxon>Mycolicibacterium</taxon>
    </lineage>
</organism>
<dbReference type="EMBL" id="AP027452">
    <property type="protein sequence ID" value="BDY29740.1"/>
    <property type="molecule type" value="Genomic_DNA"/>
</dbReference>
<dbReference type="Proteomes" id="UP001241092">
    <property type="component" value="Chromosome"/>
</dbReference>
<evidence type="ECO:0000256" key="2">
    <source>
        <dbReference type="ARBA" id="ARBA00023136"/>
    </source>
</evidence>
<protein>
    <recommendedName>
        <fullName evidence="5">Twin-arginine translocation pathway signal</fullName>
    </recommendedName>
</protein>
<dbReference type="InterPro" id="IPR032710">
    <property type="entry name" value="NTF2-like_dom_sf"/>
</dbReference>
<proteinExistence type="predicted"/>
<evidence type="ECO:0000256" key="1">
    <source>
        <dbReference type="ARBA" id="ARBA00004370"/>
    </source>
</evidence>
<dbReference type="AlphaFoldDB" id="A0AAI8XP96"/>
<evidence type="ECO:0008006" key="5">
    <source>
        <dbReference type="Google" id="ProtNLM"/>
    </source>
</evidence>
<accession>A0AAI8XP96</accession>
<gene>
    <name evidence="3" type="ORF">hbim_03680</name>
</gene>
<dbReference type="PANTHER" id="PTHR37042">
    <property type="entry name" value="OUTER MEMBRANE PROTEIN RV1973"/>
    <property type="match status" value="1"/>
</dbReference>
<dbReference type="GO" id="GO:0016020">
    <property type="term" value="C:membrane"/>
    <property type="evidence" value="ECO:0007669"/>
    <property type="project" value="UniProtKB-SubCell"/>
</dbReference>
<comment type="subcellular location">
    <subcellularLocation>
        <location evidence="1">Membrane</location>
    </subcellularLocation>
</comment>